<comment type="caution">
    <text evidence="1">The sequence shown here is derived from an EMBL/GenBank/DDBJ whole genome shotgun (WGS) entry which is preliminary data.</text>
</comment>
<dbReference type="AlphaFoldDB" id="A0A4Y2UV91"/>
<evidence type="ECO:0000313" key="2">
    <source>
        <dbReference type="Proteomes" id="UP000499080"/>
    </source>
</evidence>
<organism evidence="1 2">
    <name type="scientific">Araneus ventricosus</name>
    <name type="common">Orbweaver spider</name>
    <name type="synonym">Epeira ventricosa</name>
    <dbReference type="NCBI Taxonomy" id="182803"/>
    <lineage>
        <taxon>Eukaryota</taxon>
        <taxon>Metazoa</taxon>
        <taxon>Ecdysozoa</taxon>
        <taxon>Arthropoda</taxon>
        <taxon>Chelicerata</taxon>
        <taxon>Arachnida</taxon>
        <taxon>Araneae</taxon>
        <taxon>Araneomorphae</taxon>
        <taxon>Entelegynae</taxon>
        <taxon>Araneoidea</taxon>
        <taxon>Araneidae</taxon>
        <taxon>Araneus</taxon>
    </lineage>
</organism>
<name>A0A4Y2UV91_ARAVE</name>
<reference evidence="1 2" key="1">
    <citation type="journal article" date="2019" name="Sci. Rep.">
        <title>Orb-weaving spider Araneus ventricosus genome elucidates the spidroin gene catalogue.</title>
        <authorList>
            <person name="Kono N."/>
            <person name="Nakamura H."/>
            <person name="Ohtoshi R."/>
            <person name="Moran D.A.P."/>
            <person name="Shinohara A."/>
            <person name="Yoshida Y."/>
            <person name="Fujiwara M."/>
            <person name="Mori M."/>
            <person name="Tomita M."/>
            <person name="Arakawa K."/>
        </authorList>
    </citation>
    <scope>NUCLEOTIDE SEQUENCE [LARGE SCALE GENOMIC DNA]</scope>
</reference>
<gene>
    <name evidence="1" type="ORF">AVEN_148625_1</name>
</gene>
<dbReference type="EMBL" id="BGPR01040056">
    <property type="protein sequence ID" value="GBO16122.1"/>
    <property type="molecule type" value="Genomic_DNA"/>
</dbReference>
<evidence type="ECO:0000313" key="1">
    <source>
        <dbReference type="EMBL" id="GBO16122.1"/>
    </source>
</evidence>
<dbReference type="Proteomes" id="UP000499080">
    <property type="component" value="Unassembled WGS sequence"/>
</dbReference>
<proteinExistence type="predicted"/>
<protein>
    <submittedName>
        <fullName evidence="1">Uncharacterized protein</fullName>
    </submittedName>
</protein>
<accession>A0A4Y2UV91</accession>
<keyword evidence="2" id="KW-1185">Reference proteome</keyword>
<sequence>MLAETSTMRCLDAGVAKADDDCYSLMPVSKARRRLLHFWCAESPNRATTAALPIPRSSNRDDDCCASVMPHRNRDDDSATIRRVIKQGTTTCCTH</sequence>